<reference evidence="6" key="2">
    <citation type="journal article" date="2021" name="PeerJ">
        <title>Extensive microbial diversity within the chicken gut microbiome revealed by metagenomics and culture.</title>
        <authorList>
            <person name="Gilroy R."/>
            <person name="Ravi A."/>
            <person name="Getino M."/>
            <person name="Pursley I."/>
            <person name="Horton D.L."/>
            <person name="Alikhan N.F."/>
            <person name="Baker D."/>
            <person name="Gharbi K."/>
            <person name="Hall N."/>
            <person name="Watson M."/>
            <person name="Adriaenssens E.M."/>
            <person name="Foster-Nyarko E."/>
            <person name="Jarju S."/>
            <person name="Secka A."/>
            <person name="Antonio M."/>
            <person name="Oren A."/>
            <person name="Chaudhuri R.R."/>
            <person name="La Ragione R."/>
            <person name="Hildebrand F."/>
            <person name="Pallen M.J."/>
        </authorList>
    </citation>
    <scope>NUCLEOTIDE SEQUENCE</scope>
    <source>
        <strain evidence="6">CHK165-10780</strain>
    </source>
</reference>
<organism evidence="6 7">
    <name type="scientific">Candidatus Faecenecus gallistercoris</name>
    <dbReference type="NCBI Taxonomy" id="2840793"/>
    <lineage>
        <taxon>Bacteria</taxon>
        <taxon>Bacillati</taxon>
        <taxon>Bacillota</taxon>
        <taxon>Bacillota incertae sedis</taxon>
        <taxon>Candidatus Faecenecus</taxon>
    </lineage>
</organism>
<feature type="transmembrane region" description="Helical" evidence="5">
    <location>
        <begin position="73"/>
        <end position="96"/>
    </location>
</feature>
<reference evidence="6" key="1">
    <citation type="submission" date="2020-10" db="EMBL/GenBank/DDBJ databases">
        <authorList>
            <person name="Gilroy R."/>
        </authorList>
    </citation>
    <scope>NUCLEOTIDE SEQUENCE</scope>
    <source>
        <strain evidence="6">CHK165-10780</strain>
    </source>
</reference>
<gene>
    <name evidence="6" type="ORF">IAC85_03180</name>
</gene>
<keyword evidence="3 5" id="KW-1133">Transmembrane helix</keyword>
<evidence type="ECO:0000256" key="5">
    <source>
        <dbReference type="SAM" id="Phobius"/>
    </source>
</evidence>
<evidence type="ECO:0000256" key="4">
    <source>
        <dbReference type="ARBA" id="ARBA00023136"/>
    </source>
</evidence>
<feature type="transmembrane region" description="Helical" evidence="5">
    <location>
        <begin position="37"/>
        <end position="61"/>
    </location>
</feature>
<proteinExistence type="predicted"/>
<evidence type="ECO:0000256" key="3">
    <source>
        <dbReference type="ARBA" id="ARBA00022989"/>
    </source>
</evidence>
<protein>
    <submittedName>
        <fullName evidence="6">CvpA family protein</fullName>
    </submittedName>
</protein>
<keyword evidence="2 5" id="KW-0812">Transmembrane</keyword>
<dbReference type="InterPro" id="IPR003825">
    <property type="entry name" value="Colicin-V_CvpA"/>
</dbReference>
<dbReference type="AlphaFoldDB" id="A0A9D0YYT3"/>
<feature type="transmembrane region" description="Helical" evidence="5">
    <location>
        <begin position="6"/>
        <end position="25"/>
    </location>
</feature>
<dbReference type="EMBL" id="DVFU01000064">
    <property type="protein sequence ID" value="HIQ64721.1"/>
    <property type="molecule type" value="Genomic_DNA"/>
</dbReference>
<evidence type="ECO:0000313" key="6">
    <source>
        <dbReference type="EMBL" id="HIQ64721.1"/>
    </source>
</evidence>
<evidence type="ECO:0000313" key="7">
    <source>
        <dbReference type="Proteomes" id="UP000886725"/>
    </source>
</evidence>
<dbReference type="Proteomes" id="UP000886725">
    <property type="component" value="Unassembled WGS sequence"/>
</dbReference>
<sequence length="234" mass="26344">MNIIDALIILLILMFGVIGFQRGFFKQTVVFVGEIVAIVVAFFLKNPIADFLCLNLPFFHFGGLFKGVQAINIFMYQVIAFIFVLAILYIILNVLIRISGIVEKILKFTIILGIPSKILGGIFGLIEGILVTYIALFVLKQPMFQVPFIDDSKLTPFILENVPFLSDALDPTVHAITKIYDLVRNDELDSNGYNREAIRIMLEYHVVSPELIEGLDNKGKVSIPDLDSLLEQYQ</sequence>
<dbReference type="GO" id="GO:0016020">
    <property type="term" value="C:membrane"/>
    <property type="evidence" value="ECO:0007669"/>
    <property type="project" value="UniProtKB-SubCell"/>
</dbReference>
<dbReference type="GO" id="GO:0009403">
    <property type="term" value="P:toxin biosynthetic process"/>
    <property type="evidence" value="ECO:0007669"/>
    <property type="project" value="InterPro"/>
</dbReference>
<comment type="caution">
    <text evidence="6">The sequence shown here is derived from an EMBL/GenBank/DDBJ whole genome shotgun (WGS) entry which is preliminary data.</text>
</comment>
<feature type="transmembrane region" description="Helical" evidence="5">
    <location>
        <begin position="117"/>
        <end position="139"/>
    </location>
</feature>
<keyword evidence="4 5" id="KW-0472">Membrane</keyword>
<accession>A0A9D0YYT3</accession>
<evidence type="ECO:0000256" key="2">
    <source>
        <dbReference type="ARBA" id="ARBA00022692"/>
    </source>
</evidence>
<name>A0A9D0YYT3_9FIRM</name>
<comment type="subcellular location">
    <subcellularLocation>
        <location evidence="1">Membrane</location>
        <topology evidence="1">Multi-pass membrane protein</topology>
    </subcellularLocation>
</comment>
<evidence type="ECO:0000256" key="1">
    <source>
        <dbReference type="ARBA" id="ARBA00004141"/>
    </source>
</evidence>
<dbReference type="Pfam" id="PF02674">
    <property type="entry name" value="Colicin_V"/>
    <property type="match status" value="1"/>
</dbReference>
<dbReference type="PANTHER" id="PTHR37306:SF1">
    <property type="entry name" value="COLICIN V PRODUCTION PROTEIN"/>
    <property type="match status" value="1"/>
</dbReference>
<dbReference type="PANTHER" id="PTHR37306">
    <property type="entry name" value="COLICIN V PRODUCTION PROTEIN"/>
    <property type="match status" value="1"/>
</dbReference>